<comment type="caution">
    <text evidence="11">The sequence shown here is derived from an EMBL/GenBank/DDBJ whole genome shotgun (WGS) entry which is preliminary data.</text>
</comment>
<dbReference type="AlphaFoldDB" id="A0A6N8DKV0"/>
<dbReference type="PANTHER" id="PTHR41533:SF2">
    <property type="entry name" value="BLR7131 PROTEIN"/>
    <property type="match status" value="1"/>
</dbReference>
<sequence length="501" mass="54396">MNSPVDVSARARAGALGKAAFLALSLVVSASGAVRGQTAASDVAAPPDKPESARTEDVKTEDVKPETASEIAGPQKPAVNSAIRAALTRAAAQPMSADQQVVLRAVDAFYAEHGDAPIFFGAGGWTMQARSAFDRLQKAPEDGLDLRAWRVFSLDAGPDSALATGEVALAQAVAAYAFQASGGRIEPMRISKLIGRQPAVVPAAKALEETAGAADADAKLGSYNPPHPDYRALREKLASLREGPVVLAARESAGSKRRASDARAPIAAAMTKAAQEADLLANMEMWRWMPRELGTDRIMVNVPEFTARLYRGERLAATHRIVVGKPNTPTPLFSDAMEYLVVNPAWYVPQSIIRNEWGGRAQSGFDVVYEHGMMFARQPPGERNALGRLKFIFPNRYSVYMHDTPSRHLFAQAKRAYSHGCMRVDQPLDWAVAILGPENGWTEQRIEKMYGKSERRINLPTPLPVHIGYFTRTVDDYGQLHAFEDVYGYASEVKKRLGVGG</sequence>
<feature type="chain" id="PRO_5027038371" evidence="9">
    <location>
        <begin position="31"/>
        <end position="501"/>
    </location>
</feature>
<dbReference type="PROSITE" id="PS52029">
    <property type="entry name" value="LD_TPASE"/>
    <property type="match status" value="1"/>
</dbReference>
<dbReference type="SUPFAM" id="SSF141523">
    <property type="entry name" value="L,D-transpeptidase catalytic domain-like"/>
    <property type="match status" value="1"/>
</dbReference>
<keyword evidence="4 7" id="KW-0133">Cell shape</keyword>
<comment type="similarity">
    <text evidence="2">Belongs to the YkuD family.</text>
</comment>
<dbReference type="InterPro" id="IPR052905">
    <property type="entry name" value="LD-transpeptidase_YkuD-like"/>
</dbReference>
<dbReference type="RefSeq" id="WP_155444799.1">
    <property type="nucleotide sequence ID" value="NZ_JAOQNR010000002.1"/>
</dbReference>
<keyword evidence="3" id="KW-0808">Transferase</keyword>
<evidence type="ECO:0000256" key="2">
    <source>
        <dbReference type="ARBA" id="ARBA00005992"/>
    </source>
</evidence>
<evidence type="ECO:0000256" key="1">
    <source>
        <dbReference type="ARBA" id="ARBA00004752"/>
    </source>
</evidence>
<accession>A0A6N8DKV0</accession>
<evidence type="ECO:0000313" key="12">
    <source>
        <dbReference type="Proteomes" id="UP000439113"/>
    </source>
</evidence>
<feature type="signal peptide" evidence="9">
    <location>
        <begin position="1"/>
        <end position="30"/>
    </location>
</feature>
<dbReference type="PANTHER" id="PTHR41533">
    <property type="entry name" value="L,D-TRANSPEPTIDASE HI_1667-RELATED"/>
    <property type="match status" value="1"/>
</dbReference>
<evidence type="ECO:0000313" key="11">
    <source>
        <dbReference type="EMBL" id="MTV30145.1"/>
    </source>
</evidence>
<evidence type="ECO:0000256" key="8">
    <source>
        <dbReference type="SAM" id="MobiDB-lite"/>
    </source>
</evidence>
<keyword evidence="5 7" id="KW-0573">Peptidoglycan synthesis</keyword>
<proteinExistence type="inferred from homology"/>
<keyword evidence="6 7" id="KW-0961">Cell wall biogenesis/degradation</keyword>
<name>A0A6N8DKV0_RHOAC</name>
<dbReference type="GO" id="GO:0071555">
    <property type="term" value="P:cell wall organization"/>
    <property type="evidence" value="ECO:0007669"/>
    <property type="project" value="UniProtKB-UniRule"/>
</dbReference>
<dbReference type="Proteomes" id="UP000439113">
    <property type="component" value="Unassembled WGS sequence"/>
</dbReference>
<gene>
    <name evidence="11" type="ORF">GJ654_03955</name>
</gene>
<protein>
    <submittedName>
        <fullName evidence="11">L,D-transpeptidase family protein</fullName>
    </submittedName>
</protein>
<dbReference type="Pfam" id="PF20142">
    <property type="entry name" value="Scaffold"/>
    <property type="match status" value="1"/>
</dbReference>
<feature type="active site" description="Nucleophile" evidence="7">
    <location>
        <position position="421"/>
    </location>
</feature>
<dbReference type="InterPro" id="IPR038063">
    <property type="entry name" value="Transpep_catalytic_dom"/>
</dbReference>
<dbReference type="UniPathway" id="UPA00219"/>
<dbReference type="CDD" id="cd16913">
    <property type="entry name" value="YkuD_like"/>
    <property type="match status" value="1"/>
</dbReference>
<evidence type="ECO:0000256" key="9">
    <source>
        <dbReference type="SAM" id="SignalP"/>
    </source>
</evidence>
<dbReference type="OrthoDB" id="9778545at2"/>
<dbReference type="GO" id="GO:0004180">
    <property type="term" value="F:carboxypeptidase activity"/>
    <property type="evidence" value="ECO:0007669"/>
    <property type="project" value="UniProtKB-ARBA"/>
</dbReference>
<feature type="compositionally biased region" description="Basic and acidic residues" evidence="8">
    <location>
        <begin position="48"/>
        <end position="67"/>
    </location>
</feature>
<evidence type="ECO:0000256" key="6">
    <source>
        <dbReference type="ARBA" id="ARBA00023316"/>
    </source>
</evidence>
<dbReference type="EMBL" id="WNKS01000002">
    <property type="protein sequence ID" value="MTV30145.1"/>
    <property type="molecule type" value="Genomic_DNA"/>
</dbReference>
<dbReference type="InterPro" id="IPR005490">
    <property type="entry name" value="LD_TPept_cat_dom"/>
</dbReference>
<evidence type="ECO:0000256" key="3">
    <source>
        <dbReference type="ARBA" id="ARBA00022679"/>
    </source>
</evidence>
<keyword evidence="9" id="KW-0732">Signal</keyword>
<dbReference type="Gene3D" id="2.40.440.10">
    <property type="entry name" value="L,D-transpeptidase catalytic domain-like"/>
    <property type="match status" value="1"/>
</dbReference>
<feature type="domain" description="L,D-TPase catalytic" evidence="10">
    <location>
        <begin position="296"/>
        <end position="449"/>
    </location>
</feature>
<dbReference type="InterPro" id="IPR045380">
    <property type="entry name" value="LD_TPept_scaffold_dom"/>
</dbReference>
<dbReference type="GO" id="GO:0008360">
    <property type="term" value="P:regulation of cell shape"/>
    <property type="evidence" value="ECO:0007669"/>
    <property type="project" value="UniProtKB-UniRule"/>
</dbReference>
<comment type="pathway">
    <text evidence="1 7">Cell wall biogenesis; peptidoglycan biosynthesis.</text>
</comment>
<dbReference type="GO" id="GO:0009252">
    <property type="term" value="P:peptidoglycan biosynthetic process"/>
    <property type="evidence" value="ECO:0007669"/>
    <property type="project" value="UniProtKB-UniPathway"/>
</dbReference>
<evidence type="ECO:0000256" key="5">
    <source>
        <dbReference type="ARBA" id="ARBA00022984"/>
    </source>
</evidence>
<dbReference type="Pfam" id="PF03734">
    <property type="entry name" value="YkuD"/>
    <property type="match status" value="1"/>
</dbReference>
<reference evidence="11 12" key="1">
    <citation type="submission" date="2019-11" db="EMBL/GenBank/DDBJ databases">
        <title>Whole-genome sequence of a Rhodoblastus acidophilus DSM 142.</title>
        <authorList>
            <person name="Kyndt J.A."/>
            <person name="Meyer T.E."/>
        </authorList>
    </citation>
    <scope>NUCLEOTIDE SEQUENCE [LARGE SCALE GENOMIC DNA]</scope>
    <source>
        <strain evidence="11 12">DSM 142</strain>
    </source>
</reference>
<organism evidence="11 12">
    <name type="scientific">Rhodoblastus acidophilus</name>
    <name type="common">Rhodopseudomonas acidophila</name>
    <dbReference type="NCBI Taxonomy" id="1074"/>
    <lineage>
        <taxon>Bacteria</taxon>
        <taxon>Pseudomonadati</taxon>
        <taxon>Pseudomonadota</taxon>
        <taxon>Alphaproteobacteria</taxon>
        <taxon>Hyphomicrobiales</taxon>
        <taxon>Rhodoblastaceae</taxon>
        <taxon>Rhodoblastus</taxon>
    </lineage>
</organism>
<feature type="region of interest" description="Disordered" evidence="8">
    <location>
        <begin position="37"/>
        <end position="75"/>
    </location>
</feature>
<dbReference type="GO" id="GO:0016740">
    <property type="term" value="F:transferase activity"/>
    <property type="evidence" value="ECO:0007669"/>
    <property type="project" value="UniProtKB-KW"/>
</dbReference>
<evidence type="ECO:0000256" key="7">
    <source>
        <dbReference type="PROSITE-ProRule" id="PRU01373"/>
    </source>
</evidence>
<evidence type="ECO:0000259" key="10">
    <source>
        <dbReference type="PROSITE" id="PS52029"/>
    </source>
</evidence>
<feature type="active site" description="Proton donor/acceptor" evidence="7">
    <location>
        <position position="402"/>
    </location>
</feature>
<evidence type="ECO:0000256" key="4">
    <source>
        <dbReference type="ARBA" id="ARBA00022960"/>
    </source>
</evidence>